<evidence type="ECO:0000313" key="3">
    <source>
        <dbReference type="EMBL" id="GIJ28286.1"/>
    </source>
</evidence>
<keyword evidence="1" id="KW-0175">Coiled coil</keyword>
<proteinExistence type="predicted"/>
<gene>
    <name evidence="3" type="ORF">Vqi01_34480</name>
</gene>
<feature type="compositionally biased region" description="Polar residues" evidence="2">
    <location>
        <begin position="313"/>
        <end position="325"/>
    </location>
</feature>
<feature type="compositionally biased region" description="Basic and acidic residues" evidence="2">
    <location>
        <begin position="271"/>
        <end position="290"/>
    </location>
</feature>
<feature type="region of interest" description="Disordered" evidence="2">
    <location>
        <begin position="147"/>
        <end position="169"/>
    </location>
</feature>
<evidence type="ECO:0000256" key="2">
    <source>
        <dbReference type="SAM" id="MobiDB-lite"/>
    </source>
</evidence>
<reference evidence="3 4" key="1">
    <citation type="submission" date="2021-01" db="EMBL/GenBank/DDBJ databases">
        <title>Whole genome shotgun sequence of Verrucosispora qiuiae NBRC 106684.</title>
        <authorList>
            <person name="Komaki H."/>
            <person name="Tamura T."/>
        </authorList>
    </citation>
    <scope>NUCLEOTIDE SEQUENCE [LARGE SCALE GENOMIC DNA]</scope>
    <source>
        <strain evidence="3 4">NBRC 106684</strain>
    </source>
</reference>
<keyword evidence="4" id="KW-1185">Reference proteome</keyword>
<feature type="region of interest" description="Disordered" evidence="2">
    <location>
        <begin position="248"/>
        <end position="352"/>
    </location>
</feature>
<comment type="caution">
    <text evidence="3">The sequence shown here is derived from an EMBL/GenBank/DDBJ whole genome shotgun (WGS) entry which is preliminary data.</text>
</comment>
<name>A0ABQ4JDM5_9ACTN</name>
<protein>
    <submittedName>
        <fullName evidence="3">Uncharacterized protein</fullName>
    </submittedName>
</protein>
<dbReference type="RefSeq" id="WP_239098455.1">
    <property type="nucleotide sequence ID" value="NZ_BOPC01000045.1"/>
</dbReference>
<sequence length="352" mass="37719">MAENEMAEIHQRTTAAVTAAIQAAGQLAQAAIEIRVAQLQRAARASEEQARRIRAQVRAAQQAGATVWRPATRPSWWRQASAEDIARAWRASTEWAAVDPRAQAAQRVIVVRLAERGVHVDPQNGARPGDETWLSDQLDRAAMDDVGRPAEARSAEARHDDAGERRRTAQERQEAMAVHVREVWSADRAERVIASAAWPALAYKLDQLERAGHDVRDLLRQVPGFVDRAHTPAAYAFRVVDDYATEQGAGATQAHGTVQGDGNRPAVTLDGEWRETGGGRGENARGDRPEAGQTFGGPGDRDVQAAKLAAQGFPQSTADAVTEATSAGRPAEATPAPARSPSAGVTAEAPGR</sequence>
<accession>A0ABQ4JDM5</accession>
<dbReference type="Proteomes" id="UP000653076">
    <property type="component" value="Unassembled WGS sequence"/>
</dbReference>
<evidence type="ECO:0000313" key="4">
    <source>
        <dbReference type="Proteomes" id="UP000653076"/>
    </source>
</evidence>
<evidence type="ECO:0000256" key="1">
    <source>
        <dbReference type="SAM" id="Coils"/>
    </source>
</evidence>
<dbReference type="EMBL" id="BOPC01000045">
    <property type="protein sequence ID" value="GIJ28286.1"/>
    <property type="molecule type" value="Genomic_DNA"/>
</dbReference>
<feature type="coiled-coil region" evidence="1">
    <location>
        <begin position="29"/>
        <end position="63"/>
    </location>
</feature>
<organism evidence="3 4">
    <name type="scientific">Micromonospora qiuiae</name>
    <dbReference type="NCBI Taxonomy" id="502268"/>
    <lineage>
        <taxon>Bacteria</taxon>
        <taxon>Bacillati</taxon>
        <taxon>Actinomycetota</taxon>
        <taxon>Actinomycetes</taxon>
        <taxon>Micromonosporales</taxon>
        <taxon>Micromonosporaceae</taxon>
        <taxon>Micromonospora</taxon>
    </lineage>
</organism>